<gene>
    <name evidence="1" type="ORF">EDM57_19635</name>
</gene>
<evidence type="ECO:0000313" key="1">
    <source>
        <dbReference type="EMBL" id="RNB53508.1"/>
    </source>
</evidence>
<organism evidence="1 2">
    <name type="scientific">Brevibacillus gelatini</name>
    <dbReference type="NCBI Taxonomy" id="1655277"/>
    <lineage>
        <taxon>Bacteria</taxon>
        <taxon>Bacillati</taxon>
        <taxon>Bacillota</taxon>
        <taxon>Bacilli</taxon>
        <taxon>Bacillales</taxon>
        <taxon>Paenibacillaceae</taxon>
        <taxon>Brevibacillus</taxon>
    </lineage>
</organism>
<protein>
    <submittedName>
        <fullName evidence="1">Uncharacterized protein</fullName>
    </submittedName>
</protein>
<dbReference type="EMBL" id="RHHS01000048">
    <property type="protein sequence ID" value="RNB53508.1"/>
    <property type="molecule type" value="Genomic_DNA"/>
</dbReference>
<dbReference type="Proteomes" id="UP000268829">
    <property type="component" value="Unassembled WGS sequence"/>
</dbReference>
<keyword evidence="2" id="KW-1185">Reference proteome</keyword>
<dbReference type="AlphaFoldDB" id="A0A3M8AQQ1"/>
<reference evidence="1 2" key="1">
    <citation type="submission" date="2018-10" db="EMBL/GenBank/DDBJ databases">
        <title>Phylogenomics of Brevibacillus.</title>
        <authorList>
            <person name="Dunlap C."/>
        </authorList>
    </citation>
    <scope>NUCLEOTIDE SEQUENCE [LARGE SCALE GENOMIC DNA]</scope>
    <source>
        <strain evidence="1 2">DSM 100115</strain>
    </source>
</reference>
<sequence>MEILAQWIAEVRDRTSYNPRNFFVALRLYERKLNEIQGKYNQLHPQMSKLPKQYGQWSGCECGEPYAPTLAAGNGERESA</sequence>
<accession>A0A3M8AQQ1</accession>
<comment type="caution">
    <text evidence="1">The sequence shown here is derived from an EMBL/GenBank/DDBJ whole genome shotgun (WGS) entry which is preliminary data.</text>
</comment>
<proteinExistence type="predicted"/>
<evidence type="ECO:0000313" key="2">
    <source>
        <dbReference type="Proteomes" id="UP000268829"/>
    </source>
</evidence>
<name>A0A3M8AQQ1_9BACL</name>